<evidence type="ECO:0000313" key="2">
    <source>
        <dbReference type="EMBL" id="KOS67718.1"/>
    </source>
</evidence>
<name>A0ABR5JYX2_9BACI</name>
<reference evidence="3" key="1">
    <citation type="submission" date="2015-07" db="EMBL/GenBank/DDBJ databases">
        <title>Fjat-14205 dsm 2895.</title>
        <authorList>
            <person name="Liu B."/>
            <person name="Wang J."/>
            <person name="Zhu Y."/>
            <person name="Liu G."/>
            <person name="Chen Q."/>
            <person name="Chen Z."/>
            <person name="Lan J."/>
            <person name="Che J."/>
            <person name="Ge C."/>
            <person name="Shi H."/>
            <person name="Pan Z."/>
            <person name="Liu X."/>
        </authorList>
    </citation>
    <scope>NUCLEOTIDE SEQUENCE [LARGE SCALE GENOMIC DNA]</scope>
    <source>
        <strain evidence="3">DSM 25560</strain>
    </source>
</reference>
<comment type="caution">
    <text evidence="2">The sequence shown here is derived from an EMBL/GenBank/DDBJ whole genome shotgun (WGS) entry which is preliminary data.</text>
</comment>
<proteinExistence type="predicted"/>
<evidence type="ECO:0000259" key="1">
    <source>
        <dbReference type="Pfam" id="PF09346"/>
    </source>
</evidence>
<keyword evidence="3" id="KW-1185">Reference proteome</keyword>
<dbReference type="Proteomes" id="UP000050668">
    <property type="component" value="Unassembled WGS sequence"/>
</dbReference>
<protein>
    <recommendedName>
        <fullName evidence="1">Knr4/Smi1-like domain-containing protein</fullName>
    </recommendedName>
</protein>
<dbReference type="InterPro" id="IPR018958">
    <property type="entry name" value="Knr4/Smi1-like_dom"/>
</dbReference>
<dbReference type="InterPro" id="IPR037883">
    <property type="entry name" value="Knr4/Smi1-like_sf"/>
</dbReference>
<dbReference type="SUPFAM" id="SSF160631">
    <property type="entry name" value="SMI1/KNR4-like"/>
    <property type="match status" value="1"/>
</dbReference>
<accession>A0ABR5JYX2</accession>
<dbReference type="Gene3D" id="3.40.1580.10">
    <property type="entry name" value="SMI1/KNR4-like"/>
    <property type="match status" value="1"/>
</dbReference>
<evidence type="ECO:0000313" key="3">
    <source>
        <dbReference type="Proteomes" id="UP000050668"/>
    </source>
</evidence>
<dbReference type="EMBL" id="LGRV01000003">
    <property type="protein sequence ID" value="KOS67718.1"/>
    <property type="molecule type" value="Genomic_DNA"/>
</dbReference>
<organism evidence="2 3">
    <name type="scientific">Lysinibacillus contaminans</name>
    <dbReference type="NCBI Taxonomy" id="1293441"/>
    <lineage>
        <taxon>Bacteria</taxon>
        <taxon>Bacillati</taxon>
        <taxon>Bacillota</taxon>
        <taxon>Bacilli</taxon>
        <taxon>Bacillales</taxon>
        <taxon>Bacillaceae</taxon>
        <taxon>Lysinibacillus</taxon>
    </lineage>
</organism>
<sequence>MCMEEVIEKALEYDGPVERYKQSGLTIIYLSKELKEDKNIVYPDNVAHSYFSPVSDDFIREKEKENNIELPSIYKELLKRCNGFSLKSGYLNFYGLPLGLWKGFSQKEKAFFCSDVFEVNNSSAPKKITNRYFVIGKDYANNNWLGIKENKIFVINKYGKQLGEIDFINECIKTIQEFNCNADETIGCIKDLYK</sequence>
<gene>
    <name evidence="2" type="ORF">AEA09_03525</name>
</gene>
<dbReference type="Pfam" id="PF09346">
    <property type="entry name" value="SMI1_KNR4"/>
    <property type="match status" value="1"/>
</dbReference>
<feature type="domain" description="Knr4/Smi1-like" evidence="1">
    <location>
        <begin position="53"/>
        <end position="155"/>
    </location>
</feature>